<keyword evidence="2" id="KW-0413">Isomerase</keyword>
<dbReference type="NCBIfam" id="TIGR03083">
    <property type="entry name" value="maleylpyruvate isomerase family mycothiol-dependent enzyme"/>
    <property type="match status" value="1"/>
</dbReference>
<name>A0ABN2ELK0_9ACTN</name>
<dbReference type="EMBL" id="BAAAOS010000060">
    <property type="protein sequence ID" value="GAA1611042.1"/>
    <property type="molecule type" value="Genomic_DNA"/>
</dbReference>
<sequence>MLPYDVASRVGIVKPEVIAAAGRLDGVLAELDDTAARAPSGLPGWSRGHVVTHLANFSEAMTRQVDEALAGRLVEMYDGGRPARDAAIEAGAGRPAEELRQHVSRATTGLIAAWERVDDWTRPVRHRDSTLGATVYAGWRELEVHTVDLAMAPTSDEWSEEFCLHLLDFLRPRTPDGLHLILDTGENRWENGSGEPRVLSGRLTDLTAWMAGRQPREPLTGDLPELAPWP</sequence>
<accession>A0ABN2ELK0</accession>
<dbReference type="InterPro" id="IPR036527">
    <property type="entry name" value="SCP2_sterol-bd_dom_sf"/>
</dbReference>
<organism evidence="2 3">
    <name type="scientific">Kribbella sancticallisti</name>
    <dbReference type="NCBI Taxonomy" id="460087"/>
    <lineage>
        <taxon>Bacteria</taxon>
        <taxon>Bacillati</taxon>
        <taxon>Actinomycetota</taxon>
        <taxon>Actinomycetes</taxon>
        <taxon>Propionibacteriales</taxon>
        <taxon>Kribbellaceae</taxon>
        <taxon>Kribbella</taxon>
    </lineage>
</organism>
<proteinExistence type="predicted"/>
<evidence type="ECO:0000259" key="1">
    <source>
        <dbReference type="Pfam" id="PF11716"/>
    </source>
</evidence>
<dbReference type="Proteomes" id="UP001500393">
    <property type="component" value="Unassembled WGS sequence"/>
</dbReference>
<keyword evidence="3" id="KW-1185">Reference proteome</keyword>
<protein>
    <submittedName>
        <fullName evidence="2">Maleylpyruvate isomerase family mycothiol-dependent enzyme</fullName>
    </submittedName>
</protein>
<dbReference type="InterPro" id="IPR034660">
    <property type="entry name" value="DinB/YfiT-like"/>
</dbReference>
<dbReference type="Gene3D" id="1.20.120.450">
    <property type="entry name" value="dinb family like domain"/>
    <property type="match status" value="1"/>
</dbReference>
<evidence type="ECO:0000313" key="3">
    <source>
        <dbReference type="Proteomes" id="UP001500393"/>
    </source>
</evidence>
<gene>
    <name evidence="2" type="ORF">GCM10009789_76760</name>
</gene>
<dbReference type="GO" id="GO:0016740">
    <property type="term" value="F:transferase activity"/>
    <property type="evidence" value="ECO:0007669"/>
    <property type="project" value="UniProtKB-KW"/>
</dbReference>
<comment type="caution">
    <text evidence="2">The sequence shown here is derived from an EMBL/GenBank/DDBJ whole genome shotgun (WGS) entry which is preliminary data.</text>
</comment>
<dbReference type="InterPro" id="IPR024344">
    <property type="entry name" value="MDMPI_metal-binding"/>
</dbReference>
<reference evidence="2 3" key="1">
    <citation type="journal article" date="2019" name="Int. J. Syst. Evol. Microbiol.">
        <title>The Global Catalogue of Microorganisms (GCM) 10K type strain sequencing project: providing services to taxonomists for standard genome sequencing and annotation.</title>
        <authorList>
            <consortium name="The Broad Institute Genomics Platform"/>
            <consortium name="The Broad Institute Genome Sequencing Center for Infectious Disease"/>
            <person name="Wu L."/>
            <person name="Ma J."/>
        </authorList>
    </citation>
    <scope>NUCLEOTIDE SEQUENCE [LARGE SCALE GENOMIC DNA]</scope>
    <source>
        <strain evidence="2 3">JCM 14969</strain>
    </source>
</reference>
<dbReference type="Pfam" id="PF11716">
    <property type="entry name" value="MDMPI_N"/>
    <property type="match status" value="1"/>
</dbReference>
<dbReference type="SUPFAM" id="SSF55718">
    <property type="entry name" value="SCP-like"/>
    <property type="match status" value="1"/>
</dbReference>
<dbReference type="InterPro" id="IPR017517">
    <property type="entry name" value="Maleyloyr_isom"/>
</dbReference>
<dbReference type="GO" id="GO:0016853">
    <property type="term" value="F:isomerase activity"/>
    <property type="evidence" value="ECO:0007669"/>
    <property type="project" value="UniProtKB-KW"/>
</dbReference>
<keyword evidence="2" id="KW-0808">Transferase</keyword>
<dbReference type="SUPFAM" id="SSF109854">
    <property type="entry name" value="DinB/YfiT-like putative metalloenzymes"/>
    <property type="match status" value="1"/>
</dbReference>
<evidence type="ECO:0000313" key="2">
    <source>
        <dbReference type="EMBL" id="GAA1611042.1"/>
    </source>
</evidence>
<feature type="domain" description="Mycothiol-dependent maleylpyruvate isomerase metal-binding" evidence="1">
    <location>
        <begin position="19"/>
        <end position="150"/>
    </location>
</feature>